<gene>
    <name evidence="2" type="ORF">GCM10023092_02180</name>
</gene>
<sequence length="202" mass="22931">MMKRYCTAILSLLLMASFRTEPKRIVMLGKEAPAFSLTATDGRIVQLHDFDSAKGLIVVFTCNHCPFARLYTDRFNALADRYTPLKVPLIAINPMDSLLYETETLEGMRVFAASMQYHFSYLQDRTQQVAAAFHATHTPQVFVLWRENSKWIIRYQGAIDNNGQHPELAAPFVAQAVDALLRGDTIAQPERLSLGCEINYRK</sequence>
<dbReference type="InterPro" id="IPR047262">
    <property type="entry name" value="PRX-like1"/>
</dbReference>
<dbReference type="Pfam" id="PF00578">
    <property type="entry name" value="AhpC-TSA"/>
    <property type="match status" value="1"/>
</dbReference>
<dbReference type="CDD" id="cd02969">
    <property type="entry name" value="PRX_like1"/>
    <property type="match status" value="1"/>
</dbReference>
<evidence type="ECO:0000259" key="1">
    <source>
        <dbReference type="PROSITE" id="PS51352"/>
    </source>
</evidence>
<evidence type="ECO:0000313" key="3">
    <source>
        <dbReference type="Proteomes" id="UP001501410"/>
    </source>
</evidence>
<dbReference type="PANTHER" id="PTHR43640">
    <property type="entry name" value="OS07G0260300 PROTEIN"/>
    <property type="match status" value="1"/>
</dbReference>
<dbReference type="InterPro" id="IPR000866">
    <property type="entry name" value="AhpC/TSA"/>
</dbReference>
<dbReference type="Gene3D" id="3.40.30.10">
    <property type="entry name" value="Glutaredoxin"/>
    <property type="match status" value="1"/>
</dbReference>
<feature type="domain" description="Thioredoxin" evidence="1">
    <location>
        <begin position="26"/>
        <end position="182"/>
    </location>
</feature>
<dbReference type="PANTHER" id="PTHR43640:SF1">
    <property type="entry name" value="THIOREDOXIN-DEPENDENT PEROXIREDOXIN"/>
    <property type="match status" value="1"/>
</dbReference>
<comment type="caution">
    <text evidence="2">The sequence shown here is derived from an EMBL/GenBank/DDBJ whole genome shotgun (WGS) entry which is preliminary data.</text>
</comment>
<dbReference type="Proteomes" id="UP001501410">
    <property type="component" value="Unassembled WGS sequence"/>
</dbReference>
<organism evidence="2 3">
    <name type="scientific">Rurimicrobium arvi</name>
    <dbReference type="NCBI Taxonomy" id="2049916"/>
    <lineage>
        <taxon>Bacteria</taxon>
        <taxon>Pseudomonadati</taxon>
        <taxon>Bacteroidota</taxon>
        <taxon>Chitinophagia</taxon>
        <taxon>Chitinophagales</taxon>
        <taxon>Chitinophagaceae</taxon>
        <taxon>Rurimicrobium</taxon>
    </lineage>
</organism>
<dbReference type="SUPFAM" id="SSF52833">
    <property type="entry name" value="Thioredoxin-like"/>
    <property type="match status" value="1"/>
</dbReference>
<name>A0ABP8MGN2_9BACT</name>
<proteinExistence type="predicted"/>
<dbReference type="InterPro" id="IPR013766">
    <property type="entry name" value="Thioredoxin_domain"/>
</dbReference>
<dbReference type="EMBL" id="BAABEZ010000001">
    <property type="protein sequence ID" value="GAA4448892.1"/>
    <property type="molecule type" value="Genomic_DNA"/>
</dbReference>
<dbReference type="InterPro" id="IPR036249">
    <property type="entry name" value="Thioredoxin-like_sf"/>
</dbReference>
<dbReference type="PROSITE" id="PS51352">
    <property type="entry name" value="THIOREDOXIN_2"/>
    <property type="match status" value="1"/>
</dbReference>
<evidence type="ECO:0000313" key="2">
    <source>
        <dbReference type="EMBL" id="GAA4448892.1"/>
    </source>
</evidence>
<keyword evidence="3" id="KW-1185">Reference proteome</keyword>
<accession>A0ABP8MGN2</accession>
<protein>
    <submittedName>
        <fullName evidence="2">Thioredoxin family protein</fullName>
    </submittedName>
</protein>
<reference evidence="3" key="1">
    <citation type="journal article" date="2019" name="Int. J. Syst. Evol. Microbiol.">
        <title>The Global Catalogue of Microorganisms (GCM) 10K type strain sequencing project: providing services to taxonomists for standard genome sequencing and annotation.</title>
        <authorList>
            <consortium name="The Broad Institute Genomics Platform"/>
            <consortium name="The Broad Institute Genome Sequencing Center for Infectious Disease"/>
            <person name="Wu L."/>
            <person name="Ma J."/>
        </authorList>
    </citation>
    <scope>NUCLEOTIDE SEQUENCE [LARGE SCALE GENOMIC DNA]</scope>
    <source>
        <strain evidence="3">JCM 31921</strain>
    </source>
</reference>